<organism evidence="3 4">
    <name type="scientific">Prymnesium parvum</name>
    <name type="common">Toxic golden alga</name>
    <dbReference type="NCBI Taxonomy" id="97485"/>
    <lineage>
        <taxon>Eukaryota</taxon>
        <taxon>Haptista</taxon>
        <taxon>Haptophyta</taxon>
        <taxon>Prymnesiophyceae</taxon>
        <taxon>Prymnesiales</taxon>
        <taxon>Prymnesiaceae</taxon>
        <taxon>Prymnesium</taxon>
    </lineage>
</organism>
<evidence type="ECO:0008006" key="5">
    <source>
        <dbReference type="Google" id="ProtNLM"/>
    </source>
</evidence>
<evidence type="ECO:0000256" key="2">
    <source>
        <dbReference type="SAM" id="MobiDB-lite"/>
    </source>
</evidence>
<protein>
    <recommendedName>
        <fullName evidence="5">DNA damage-binding protein 1</fullName>
    </recommendedName>
</protein>
<comment type="caution">
    <text evidence="3">The sequence shown here is derived from an EMBL/GenBank/DDBJ whole genome shotgun (WGS) entry which is preliminary data.</text>
</comment>
<feature type="region of interest" description="Disordered" evidence="2">
    <location>
        <begin position="436"/>
        <end position="474"/>
    </location>
</feature>
<dbReference type="Proteomes" id="UP001515480">
    <property type="component" value="Unassembled WGS sequence"/>
</dbReference>
<evidence type="ECO:0000313" key="4">
    <source>
        <dbReference type="Proteomes" id="UP001515480"/>
    </source>
</evidence>
<feature type="compositionally biased region" description="Acidic residues" evidence="2">
    <location>
        <begin position="632"/>
        <end position="641"/>
    </location>
</feature>
<dbReference type="AlphaFoldDB" id="A0AB34JNK6"/>
<feature type="compositionally biased region" description="Acidic residues" evidence="2">
    <location>
        <begin position="661"/>
        <end position="674"/>
    </location>
</feature>
<feature type="compositionally biased region" description="Pro residues" evidence="2">
    <location>
        <begin position="440"/>
        <end position="474"/>
    </location>
</feature>
<evidence type="ECO:0000256" key="1">
    <source>
        <dbReference type="SAM" id="Coils"/>
    </source>
</evidence>
<feature type="region of interest" description="Disordered" evidence="2">
    <location>
        <begin position="632"/>
        <end position="692"/>
    </location>
</feature>
<dbReference type="EMBL" id="JBGBPQ010000007">
    <property type="protein sequence ID" value="KAL1522226.1"/>
    <property type="molecule type" value="Genomic_DNA"/>
</dbReference>
<feature type="compositionally biased region" description="Basic and acidic residues" evidence="2">
    <location>
        <begin position="642"/>
        <end position="660"/>
    </location>
</feature>
<name>A0AB34JNK6_PRYPA</name>
<keyword evidence="4" id="KW-1185">Reference proteome</keyword>
<gene>
    <name evidence="3" type="ORF">AB1Y20_021863</name>
</gene>
<reference evidence="3 4" key="1">
    <citation type="journal article" date="2024" name="Science">
        <title>Giant polyketide synthase enzymes in the biosynthesis of giant marine polyether toxins.</title>
        <authorList>
            <person name="Fallon T.R."/>
            <person name="Shende V.V."/>
            <person name="Wierzbicki I.H."/>
            <person name="Pendleton A.L."/>
            <person name="Watervoot N.F."/>
            <person name="Auber R.P."/>
            <person name="Gonzalez D.J."/>
            <person name="Wisecaver J.H."/>
            <person name="Moore B.S."/>
        </authorList>
    </citation>
    <scope>NUCLEOTIDE SEQUENCE [LARGE SCALE GENOMIC DNA]</scope>
    <source>
        <strain evidence="3 4">12B1</strain>
    </source>
</reference>
<feature type="coiled-coil region" evidence="1">
    <location>
        <begin position="755"/>
        <end position="782"/>
    </location>
</feature>
<proteinExistence type="predicted"/>
<accession>A0AB34JNK6</accession>
<evidence type="ECO:0000313" key="3">
    <source>
        <dbReference type="EMBL" id="KAL1522226.1"/>
    </source>
</evidence>
<sequence length="816" mass="86608">MPWLLALDGRLLCIRQSELEGWCVDVAVHEDIELRVIDRFCTARSATLHTLVAAACVLDVHEGSVVPILAFASADGDASTRYTLLRLDVEARAFAPLDSFLSPAGRHLCALLADGPALCVLRAPQAEPLLTVAARGAAPRSVAVPRRARMLCACGEPSAQRLLLLLRAEGGGAYVAAVDLEAQGQLALRPLGARPIEDLGAEVCCIAPWWAYDWARRGAAGRSLRLWVATSEAMLHLCSLDAAAPLSSARLAHPPLRLAPLPLQYGPPLAAVLCASKGHTLVQLLSTRGEVLREVRGADGWVAHDFLGAAHPQLLLFTPRFSSVHRRLEGYMLIGVHATYADLRAEGEADGGEASGGARRSRLRGVACGLARRVAAGREAVDSAARQAAEVRLLRQHAAELLRCEAERSPHAAGEARSERSDSLLQAWSRAAGLQLLVPTHPPPPPLTHPLPSAPQLPSSPPPHPPSTPPVPPPAARLRLISLEHSFAHRHWLLRAHLSNDGARACAHLCLCAAHPRLSLRAAGGGVRRLAAGGGAWLTLAVPLEALLGDATLRLPLVLCWREAGEWRRLVAADARLPAADLFEASLRAPLPSAPPFPLPPALHADVSLLFTAAPSAQLDLQELLHATLQLEEEEEGGEGEGEAKGEREGGGEEKEGEQREAEDEAKEEVEEEERGSGGGVAREVRHGGVMRGRHGVTDVRLEARVLRAAGGGRVQLRAAGVGAEAVLHGALYALHRALPSGVAMGHCYASSHFAAALRRVVSAMLAEVAALKRECEAARGDAPLAAEWRGQLQRSVAALQAATDEEVALLHALLE</sequence>
<keyword evidence="1" id="KW-0175">Coiled coil</keyword>